<name>A0ABW1MKT2_9ACTN</name>
<dbReference type="Proteomes" id="UP001596139">
    <property type="component" value="Unassembled WGS sequence"/>
</dbReference>
<feature type="region of interest" description="Disordered" evidence="1">
    <location>
        <begin position="1"/>
        <end position="24"/>
    </location>
</feature>
<proteinExistence type="predicted"/>
<feature type="compositionally biased region" description="Basic and acidic residues" evidence="1">
    <location>
        <begin position="1"/>
        <end position="18"/>
    </location>
</feature>
<dbReference type="RefSeq" id="WP_382467428.1">
    <property type="nucleotide sequence ID" value="NZ_JBHSPX010000005.1"/>
</dbReference>
<dbReference type="InterPro" id="IPR003898">
    <property type="entry name" value="Borpert_toxA"/>
</dbReference>
<dbReference type="EMBL" id="JBHSPX010000005">
    <property type="protein sequence ID" value="MFC6064426.1"/>
    <property type="molecule type" value="Genomic_DNA"/>
</dbReference>
<gene>
    <name evidence="2" type="ORF">ACFP4F_18000</name>
</gene>
<feature type="region of interest" description="Disordered" evidence="1">
    <location>
        <begin position="61"/>
        <end position="107"/>
    </location>
</feature>
<evidence type="ECO:0000256" key="1">
    <source>
        <dbReference type="SAM" id="MobiDB-lite"/>
    </source>
</evidence>
<evidence type="ECO:0000313" key="3">
    <source>
        <dbReference type="Proteomes" id="UP001596139"/>
    </source>
</evidence>
<evidence type="ECO:0000313" key="2">
    <source>
        <dbReference type="EMBL" id="MFC6064426.1"/>
    </source>
</evidence>
<evidence type="ECO:0008006" key="4">
    <source>
        <dbReference type="Google" id="ProtNLM"/>
    </source>
</evidence>
<accession>A0ABW1MKT2</accession>
<protein>
    <recommendedName>
        <fullName evidence="4">Transposase</fullName>
    </recommendedName>
</protein>
<keyword evidence="3" id="KW-1185">Reference proteome</keyword>
<reference evidence="3" key="1">
    <citation type="journal article" date="2019" name="Int. J. Syst. Evol. Microbiol.">
        <title>The Global Catalogue of Microorganisms (GCM) 10K type strain sequencing project: providing services to taxonomists for standard genome sequencing and annotation.</title>
        <authorList>
            <consortium name="The Broad Institute Genomics Platform"/>
            <consortium name="The Broad Institute Genome Sequencing Center for Infectious Disease"/>
            <person name="Wu L."/>
            <person name="Ma J."/>
        </authorList>
    </citation>
    <scope>NUCLEOTIDE SEQUENCE [LARGE SCALE GENOMIC DNA]</scope>
    <source>
        <strain evidence="3">CGMCC 1.15180</strain>
    </source>
</reference>
<dbReference type="Pfam" id="PF02917">
    <property type="entry name" value="Pertussis_S1"/>
    <property type="match status" value="1"/>
</dbReference>
<feature type="compositionally biased region" description="Basic and acidic residues" evidence="1">
    <location>
        <begin position="72"/>
        <end position="98"/>
    </location>
</feature>
<sequence length="107" mass="12654">MRLLDHGLVLHDQHDRPPQRHRRQRLEARVEYQRLAHPDHLPHSVRRSAKWLHCAVPVIPRTTQFPSATREMTGEQRANERRTGKGERNRERKRERESGGTLRAPPP</sequence>
<comment type="caution">
    <text evidence="2">The sequence shown here is derived from an EMBL/GenBank/DDBJ whole genome shotgun (WGS) entry which is preliminary data.</text>
</comment>
<organism evidence="2 3">
    <name type="scientific">Streptomyces ochraceiscleroticus</name>
    <dbReference type="NCBI Taxonomy" id="47761"/>
    <lineage>
        <taxon>Bacteria</taxon>
        <taxon>Bacillati</taxon>
        <taxon>Actinomycetota</taxon>
        <taxon>Actinomycetes</taxon>
        <taxon>Kitasatosporales</taxon>
        <taxon>Streptomycetaceae</taxon>
        <taxon>Streptomyces</taxon>
    </lineage>
</organism>